<accession>A0A392NCQ0</accession>
<proteinExistence type="predicted"/>
<protein>
    <recommendedName>
        <fullName evidence="9">Cell wall hydroxyproline-rich glycoprotein</fullName>
    </recommendedName>
</protein>
<evidence type="ECO:0000256" key="10">
    <source>
        <dbReference type="SAM" id="SignalP"/>
    </source>
</evidence>
<keyword evidence="8" id="KW-0379">Hydroxylation</keyword>
<feature type="signal peptide" evidence="10">
    <location>
        <begin position="1"/>
        <end position="24"/>
    </location>
</feature>
<dbReference type="PANTHER" id="PTHR32093">
    <property type="entry name" value="LEUCINE-RICH REPEAT EXTENSIN-LIKE PROTEIN 3-RELATED"/>
    <property type="match status" value="1"/>
</dbReference>
<comment type="subcellular location">
    <subcellularLocation>
        <location evidence="1">Secreted</location>
        <location evidence="1">Cell wall</location>
    </subcellularLocation>
</comment>
<keyword evidence="2" id="KW-0134">Cell wall</keyword>
<evidence type="ECO:0000256" key="5">
    <source>
        <dbReference type="ARBA" id="ARBA00022729"/>
    </source>
</evidence>
<evidence type="ECO:0000313" key="12">
    <source>
        <dbReference type="EMBL" id="MCH96885.1"/>
    </source>
</evidence>
<organism evidence="12 13">
    <name type="scientific">Trifolium medium</name>
    <dbReference type="NCBI Taxonomy" id="97028"/>
    <lineage>
        <taxon>Eukaryota</taxon>
        <taxon>Viridiplantae</taxon>
        <taxon>Streptophyta</taxon>
        <taxon>Embryophyta</taxon>
        <taxon>Tracheophyta</taxon>
        <taxon>Spermatophyta</taxon>
        <taxon>Magnoliopsida</taxon>
        <taxon>eudicotyledons</taxon>
        <taxon>Gunneridae</taxon>
        <taxon>Pentapetalae</taxon>
        <taxon>rosids</taxon>
        <taxon>fabids</taxon>
        <taxon>Fabales</taxon>
        <taxon>Fabaceae</taxon>
        <taxon>Papilionoideae</taxon>
        <taxon>50 kb inversion clade</taxon>
        <taxon>NPAAA clade</taxon>
        <taxon>Hologalegina</taxon>
        <taxon>IRL clade</taxon>
        <taxon>Trifolieae</taxon>
        <taxon>Trifolium</taxon>
    </lineage>
</organism>
<feature type="chain" id="PRO_5017480338" description="Cell wall hydroxyproline-rich glycoprotein" evidence="10">
    <location>
        <begin position="25"/>
        <end position="287"/>
    </location>
</feature>
<dbReference type="SUPFAM" id="SSF52058">
    <property type="entry name" value="L domain-like"/>
    <property type="match status" value="1"/>
</dbReference>
<dbReference type="InterPro" id="IPR013210">
    <property type="entry name" value="LRR_N_plant-typ"/>
</dbReference>
<evidence type="ECO:0000256" key="7">
    <source>
        <dbReference type="ARBA" id="ARBA00023180"/>
    </source>
</evidence>
<dbReference type="PANTHER" id="PTHR32093:SF158">
    <property type="entry name" value="LRR EXTENSIN-LIKE PROTEIN, PUTATIVE-RELATED"/>
    <property type="match status" value="1"/>
</dbReference>
<name>A0A392NCQ0_9FABA</name>
<evidence type="ECO:0000256" key="2">
    <source>
        <dbReference type="ARBA" id="ARBA00022512"/>
    </source>
</evidence>
<keyword evidence="13" id="KW-1185">Reference proteome</keyword>
<dbReference type="Proteomes" id="UP000265520">
    <property type="component" value="Unassembled WGS sequence"/>
</dbReference>
<feature type="domain" description="Leucine-rich repeat-containing N-terminal plant-type" evidence="11">
    <location>
        <begin position="72"/>
        <end position="104"/>
    </location>
</feature>
<evidence type="ECO:0000256" key="6">
    <source>
        <dbReference type="ARBA" id="ARBA00022737"/>
    </source>
</evidence>
<reference evidence="12 13" key="1">
    <citation type="journal article" date="2018" name="Front. Plant Sci.">
        <title>Red Clover (Trifolium pratense) and Zigzag Clover (T. medium) - A Picture of Genomic Similarities and Differences.</title>
        <authorList>
            <person name="Dluhosova J."/>
            <person name="Istvanek J."/>
            <person name="Nedelnik J."/>
            <person name="Repkova J."/>
        </authorList>
    </citation>
    <scope>NUCLEOTIDE SEQUENCE [LARGE SCALE GENOMIC DNA]</scope>
    <source>
        <strain evidence="13">cv. 10/8</strain>
        <tissue evidence="12">Leaf</tissue>
    </source>
</reference>
<gene>
    <name evidence="12" type="ORF">A2U01_0017876</name>
</gene>
<keyword evidence="3" id="KW-0964">Secreted</keyword>
<evidence type="ECO:0000256" key="1">
    <source>
        <dbReference type="ARBA" id="ARBA00004191"/>
    </source>
</evidence>
<dbReference type="InterPro" id="IPR032675">
    <property type="entry name" value="LRR_dom_sf"/>
</dbReference>
<keyword evidence="7" id="KW-0325">Glycoprotein</keyword>
<dbReference type="FunFam" id="3.80.10.10:FF:000224">
    <property type="entry name" value="Leucine-rich repeat extensin-like protein 1"/>
    <property type="match status" value="1"/>
</dbReference>
<feature type="non-terminal residue" evidence="12">
    <location>
        <position position="287"/>
    </location>
</feature>
<evidence type="ECO:0000256" key="8">
    <source>
        <dbReference type="ARBA" id="ARBA00023278"/>
    </source>
</evidence>
<comment type="caution">
    <text evidence="12">The sequence shown here is derived from an EMBL/GenBank/DDBJ whole genome shotgun (WGS) entry which is preliminary data.</text>
</comment>
<keyword evidence="4" id="KW-0433">Leucine-rich repeat</keyword>
<evidence type="ECO:0000256" key="3">
    <source>
        <dbReference type="ARBA" id="ARBA00022525"/>
    </source>
</evidence>
<evidence type="ECO:0000256" key="9">
    <source>
        <dbReference type="ARBA" id="ARBA00041871"/>
    </source>
</evidence>
<evidence type="ECO:0000259" key="11">
    <source>
        <dbReference type="Pfam" id="PF08263"/>
    </source>
</evidence>
<dbReference type="AlphaFoldDB" id="A0A392NCQ0"/>
<evidence type="ECO:0000256" key="4">
    <source>
        <dbReference type="ARBA" id="ARBA00022614"/>
    </source>
</evidence>
<dbReference type="Pfam" id="PF08263">
    <property type="entry name" value="LRRNT_2"/>
    <property type="match status" value="1"/>
</dbReference>
<dbReference type="Gene3D" id="3.80.10.10">
    <property type="entry name" value="Ribonuclease Inhibitor"/>
    <property type="match status" value="2"/>
</dbReference>
<dbReference type="InterPro" id="IPR051582">
    <property type="entry name" value="LRR_extensin-like_regulator"/>
</dbReference>
<evidence type="ECO:0000313" key="13">
    <source>
        <dbReference type="Proteomes" id="UP000265520"/>
    </source>
</evidence>
<sequence>MQAPGCFLLFSFVFFSSTSILSHALSHEEASFIARRQLLHLQENEDLPENFADNYTTNLTFPNPGIKSAYIALQAWKNAIYSDPSNVTTNWVGPDVCSYQGVFCAPSLNDSKVEVVAGIDLNNADIAGYIPSEFGLLTDLALFHINTNRFCGIIPKSFSKLKLLYELDISNNRFVGRFPTPVLSIPDIKYMDIRYNDFEGEIPSELFNKPLDAIFMNNNRFTSTIPDNLGNSPASVVVLANNHLSGCIPASIGEMKNTLNEIVLINNNLTGCLPSEIGKLEQVTVFD</sequence>
<keyword evidence="6" id="KW-0677">Repeat</keyword>
<keyword evidence="5 10" id="KW-0732">Signal</keyword>
<dbReference type="EMBL" id="LXQA010033544">
    <property type="protein sequence ID" value="MCH96885.1"/>
    <property type="molecule type" value="Genomic_DNA"/>
</dbReference>